<reference evidence="4 5" key="1">
    <citation type="submission" date="2017-05" db="EMBL/GenBank/DDBJ databases">
        <authorList>
            <person name="Varghese N."/>
            <person name="Submissions S."/>
        </authorList>
    </citation>
    <scope>NUCLEOTIDE SEQUENCE [LARGE SCALE GENOMIC DNA]</scope>
    <source>
        <strain evidence="4 5">DSM 100094</strain>
    </source>
</reference>
<gene>
    <name evidence="4" type="ORF">SAMN06265221_11519</name>
</gene>
<name>A0A521ERS3_9RHOB</name>
<feature type="domain" description="Sulfotransferase" evidence="3">
    <location>
        <begin position="9"/>
        <end position="178"/>
    </location>
</feature>
<keyword evidence="5" id="KW-1185">Reference proteome</keyword>
<dbReference type="InterPro" id="IPR027417">
    <property type="entry name" value="P-loop_NTPase"/>
</dbReference>
<evidence type="ECO:0000313" key="4">
    <source>
        <dbReference type="EMBL" id="SMO86629.1"/>
    </source>
</evidence>
<evidence type="ECO:0000313" key="5">
    <source>
        <dbReference type="Proteomes" id="UP000319014"/>
    </source>
</evidence>
<dbReference type="Pfam" id="PF00685">
    <property type="entry name" value="Sulfotransfer_1"/>
    <property type="match status" value="1"/>
</dbReference>
<dbReference type="RefSeq" id="WP_142663986.1">
    <property type="nucleotide sequence ID" value="NZ_FXTK01000015.1"/>
</dbReference>
<keyword evidence="1 4" id="KW-0808">Transferase</keyword>
<dbReference type="InterPro" id="IPR037359">
    <property type="entry name" value="NST/OST"/>
</dbReference>
<evidence type="ECO:0000259" key="3">
    <source>
        <dbReference type="Pfam" id="PF00685"/>
    </source>
</evidence>
<keyword evidence="2" id="KW-0325">Glycoprotein</keyword>
<dbReference type="PANTHER" id="PTHR10605">
    <property type="entry name" value="HEPARAN SULFATE SULFOTRANSFERASE"/>
    <property type="match status" value="1"/>
</dbReference>
<dbReference type="SUPFAM" id="SSF52540">
    <property type="entry name" value="P-loop containing nucleoside triphosphate hydrolases"/>
    <property type="match status" value="1"/>
</dbReference>
<proteinExistence type="predicted"/>
<dbReference type="PANTHER" id="PTHR10605:SF56">
    <property type="entry name" value="BIFUNCTIONAL HEPARAN SULFATE N-DEACETYLASE_N-SULFOTRANSFERASE"/>
    <property type="match status" value="1"/>
</dbReference>
<dbReference type="EMBL" id="FXTK01000015">
    <property type="protein sequence ID" value="SMO86629.1"/>
    <property type="molecule type" value="Genomic_DNA"/>
</dbReference>
<dbReference type="OrthoDB" id="981508at2"/>
<evidence type="ECO:0000256" key="2">
    <source>
        <dbReference type="ARBA" id="ARBA00023180"/>
    </source>
</evidence>
<dbReference type="GO" id="GO:0008146">
    <property type="term" value="F:sulfotransferase activity"/>
    <property type="evidence" value="ECO:0007669"/>
    <property type="project" value="InterPro"/>
</dbReference>
<protein>
    <submittedName>
        <fullName evidence="4">Sulfotransferase domain-containing protein</fullName>
    </submittedName>
</protein>
<accession>A0A521ERS3</accession>
<dbReference type="Proteomes" id="UP000319014">
    <property type="component" value="Unassembled WGS sequence"/>
</dbReference>
<dbReference type="Gene3D" id="3.40.50.300">
    <property type="entry name" value="P-loop containing nucleotide triphosphate hydrolases"/>
    <property type="match status" value="1"/>
</dbReference>
<dbReference type="AlphaFoldDB" id="A0A521ERS3"/>
<dbReference type="InterPro" id="IPR000863">
    <property type="entry name" value="Sulfotransferase_dom"/>
</dbReference>
<organism evidence="4 5">
    <name type="scientific">Paracoccus laeviglucosivorans</name>
    <dbReference type="NCBI Taxonomy" id="1197861"/>
    <lineage>
        <taxon>Bacteria</taxon>
        <taxon>Pseudomonadati</taxon>
        <taxon>Pseudomonadota</taxon>
        <taxon>Alphaproteobacteria</taxon>
        <taxon>Rhodobacterales</taxon>
        <taxon>Paracoccaceae</taxon>
        <taxon>Paracoccus</taxon>
    </lineage>
</organism>
<sequence>MPKPTAIGIGAQKCASSWIHAVLAAHPEGAVAREKELDFFSYYYDRGYRWYESLFDVKSTAKVYFENSPSYFHDPRAPERVHAYDPAMKVLLLLRDPVERAYSNHLHEVIKGHIPNGISFEEGLANNPSYLDQSRYGTHLGRWMQVFPREQMLVLFAEDIKRDPGQQARRVYEFLGMAPDFTTGLLSERRNESDRARMPWLRNVLRAQGDRMRRMGLEEQLMNMKKLPPFRQMLAANRIDVRAEVPKMLPETRQKLTQELQGEMESLFQLLGRQPAEWPGFTRMRA</sequence>
<evidence type="ECO:0000256" key="1">
    <source>
        <dbReference type="ARBA" id="ARBA00022679"/>
    </source>
</evidence>